<gene>
    <name evidence="1" type="ORF">COY90_01155</name>
</gene>
<evidence type="ECO:0000313" key="2">
    <source>
        <dbReference type="Proteomes" id="UP000230108"/>
    </source>
</evidence>
<dbReference type="Proteomes" id="UP000230108">
    <property type="component" value="Unassembled WGS sequence"/>
</dbReference>
<comment type="caution">
    <text evidence="1">The sequence shown here is derived from an EMBL/GenBank/DDBJ whole genome shotgun (WGS) entry which is preliminary data.</text>
</comment>
<proteinExistence type="predicted"/>
<organism evidence="1 2">
    <name type="scientific">Candidatus Roizmanbacteria bacterium CG_4_10_14_0_8_um_filter_39_9</name>
    <dbReference type="NCBI Taxonomy" id="1974829"/>
    <lineage>
        <taxon>Bacteria</taxon>
        <taxon>Candidatus Roizmaniibacteriota</taxon>
    </lineage>
</organism>
<sequence length="110" mass="12541">MKKIAIILFLSIAALFMIRMIILKKPSTEILYTVIKENLVETVRVAGTFNKTASDEEKALAYLNYQNAINALKQVNKTNLPPMQPCGQNRRHCLMRRMALIIRITTLPIP</sequence>
<evidence type="ECO:0000313" key="1">
    <source>
        <dbReference type="EMBL" id="PIY69340.1"/>
    </source>
</evidence>
<dbReference type="AlphaFoldDB" id="A0A2M7QEM2"/>
<name>A0A2M7QEM2_9BACT</name>
<protein>
    <submittedName>
        <fullName evidence="1">Uncharacterized protein</fullName>
    </submittedName>
</protein>
<dbReference type="EMBL" id="PFLF01000032">
    <property type="protein sequence ID" value="PIY69340.1"/>
    <property type="molecule type" value="Genomic_DNA"/>
</dbReference>
<accession>A0A2M7QEM2</accession>
<reference evidence="2" key="1">
    <citation type="submission" date="2017-09" db="EMBL/GenBank/DDBJ databases">
        <title>Depth-based differentiation of microbial function through sediment-hosted aquifers and enrichment of novel symbionts in the deep terrestrial subsurface.</title>
        <authorList>
            <person name="Probst A.J."/>
            <person name="Ladd B."/>
            <person name="Jarett J.K."/>
            <person name="Geller-Mcgrath D.E."/>
            <person name="Sieber C.M.K."/>
            <person name="Emerson J.B."/>
            <person name="Anantharaman K."/>
            <person name="Thomas B.C."/>
            <person name="Malmstrom R."/>
            <person name="Stieglmeier M."/>
            <person name="Klingl A."/>
            <person name="Woyke T."/>
            <person name="Ryan C.M."/>
            <person name="Banfield J.F."/>
        </authorList>
    </citation>
    <scope>NUCLEOTIDE SEQUENCE [LARGE SCALE GENOMIC DNA]</scope>
</reference>